<gene>
    <name evidence="7" type="ORF">AA14337_1917</name>
</gene>
<dbReference type="Pfam" id="PF03279">
    <property type="entry name" value="Lip_A_acyltrans"/>
    <property type="match status" value="1"/>
</dbReference>
<keyword evidence="3" id="KW-0997">Cell inner membrane</keyword>
<dbReference type="EMBL" id="BAPF01000029">
    <property type="protein sequence ID" value="GBQ81081.1"/>
    <property type="molecule type" value="Genomic_DNA"/>
</dbReference>
<protein>
    <submittedName>
        <fullName evidence="7">Lipid A biosynthesis lauroyl acyltransferase</fullName>
    </submittedName>
</protein>
<organism evidence="7 8">
    <name type="scientific">Acetobacter malorum DSM 14337</name>
    <dbReference type="NCBI Taxonomy" id="1307910"/>
    <lineage>
        <taxon>Bacteria</taxon>
        <taxon>Pseudomonadati</taxon>
        <taxon>Pseudomonadota</taxon>
        <taxon>Alphaproteobacteria</taxon>
        <taxon>Acetobacterales</taxon>
        <taxon>Acetobacteraceae</taxon>
        <taxon>Acetobacter</taxon>
    </lineage>
</organism>
<name>A0ABQ0PTP5_9PROT</name>
<dbReference type="InterPro" id="IPR004960">
    <property type="entry name" value="LipA_acyltrans"/>
</dbReference>
<evidence type="ECO:0000256" key="5">
    <source>
        <dbReference type="ARBA" id="ARBA00023136"/>
    </source>
</evidence>
<keyword evidence="8" id="KW-1185">Reference proteome</keyword>
<evidence type="ECO:0000256" key="2">
    <source>
        <dbReference type="ARBA" id="ARBA00022475"/>
    </source>
</evidence>
<comment type="caution">
    <text evidence="7">The sequence shown here is derived from an EMBL/GenBank/DDBJ whole genome shotgun (WGS) entry which is preliminary data.</text>
</comment>
<evidence type="ECO:0000313" key="8">
    <source>
        <dbReference type="Proteomes" id="UP001065047"/>
    </source>
</evidence>
<keyword evidence="5" id="KW-0472">Membrane</keyword>
<evidence type="ECO:0000256" key="3">
    <source>
        <dbReference type="ARBA" id="ARBA00022519"/>
    </source>
</evidence>
<dbReference type="GO" id="GO:0016746">
    <property type="term" value="F:acyltransferase activity"/>
    <property type="evidence" value="ECO:0007669"/>
    <property type="project" value="UniProtKB-KW"/>
</dbReference>
<keyword evidence="4" id="KW-0808">Transferase</keyword>
<evidence type="ECO:0000256" key="4">
    <source>
        <dbReference type="ARBA" id="ARBA00022679"/>
    </source>
</evidence>
<evidence type="ECO:0000256" key="1">
    <source>
        <dbReference type="ARBA" id="ARBA00004533"/>
    </source>
</evidence>
<reference evidence="7" key="1">
    <citation type="submission" date="2013-04" db="EMBL/GenBank/DDBJ databases">
        <title>The genome sequencing project of 58 acetic acid bacteria.</title>
        <authorList>
            <person name="Okamoto-Kainuma A."/>
            <person name="Ishikawa M."/>
            <person name="Umino S."/>
            <person name="Koizumi Y."/>
            <person name="Shiwa Y."/>
            <person name="Yoshikawa H."/>
            <person name="Matsutani M."/>
            <person name="Matsushita K."/>
        </authorList>
    </citation>
    <scope>NUCLEOTIDE SEQUENCE</scope>
    <source>
        <strain evidence="7">DSM 14337</strain>
    </source>
</reference>
<keyword evidence="2" id="KW-1003">Cell membrane</keyword>
<evidence type="ECO:0000313" key="7">
    <source>
        <dbReference type="EMBL" id="GBQ81081.1"/>
    </source>
</evidence>
<dbReference type="PANTHER" id="PTHR30606:SF9">
    <property type="entry name" value="LIPID A BIOSYNTHESIS LAUROYLTRANSFERASE"/>
    <property type="match status" value="1"/>
</dbReference>
<accession>A0ABQ0PTP5</accession>
<dbReference type="CDD" id="cd07984">
    <property type="entry name" value="LPLAT_LABLAT-like"/>
    <property type="match status" value="1"/>
</dbReference>
<dbReference type="PANTHER" id="PTHR30606">
    <property type="entry name" value="LIPID A BIOSYNTHESIS LAUROYL ACYLTRANSFERASE"/>
    <property type="match status" value="1"/>
</dbReference>
<proteinExistence type="predicted"/>
<keyword evidence="6 7" id="KW-0012">Acyltransferase</keyword>
<dbReference type="Proteomes" id="UP001065047">
    <property type="component" value="Unassembled WGS sequence"/>
</dbReference>
<dbReference type="RefSeq" id="WP_264820970.1">
    <property type="nucleotide sequence ID" value="NZ_BAPF01000029.1"/>
</dbReference>
<comment type="subcellular location">
    <subcellularLocation>
        <location evidence="1">Cell inner membrane</location>
    </subcellularLocation>
</comment>
<sequence>MSDVRITRLMRLEARVAQALLSLFLRMGPVRASNFAGGFCRFIGPLLPVSKIAAKNLQLAMPELSAPERTRIIRGVWENLGRTVGELPHLSRLQENTPSGPGFEVQGAEYLQEEARRGGAVLFVSGHIGNWEMLPPGVARHGTPFASFYRAAGNPLIDAMIRNLRDTAMAPTPMPLFAKGARGAREALAYVSKGGRLGMLVDQKMNDGVEATFFGRPAMTAPALAAMALRYRCTVIPGYVERLGPARLRIVVEPPMELPATGDKKQDLSLLVQAVNDRLESWIRRKPESWLWLHRRWPKDLYKKKN</sequence>
<evidence type="ECO:0000256" key="6">
    <source>
        <dbReference type="ARBA" id="ARBA00023315"/>
    </source>
</evidence>